<dbReference type="Gene3D" id="3.40.50.300">
    <property type="entry name" value="P-loop containing nucleotide triphosphate hydrolases"/>
    <property type="match status" value="1"/>
</dbReference>
<dbReference type="GO" id="GO:0003677">
    <property type="term" value="F:DNA binding"/>
    <property type="evidence" value="ECO:0007669"/>
    <property type="project" value="UniProtKB-UniRule"/>
</dbReference>
<dbReference type="STRING" id="490188.SAMN04488068_1803"/>
<dbReference type="PROSITE" id="PS51755">
    <property type="entry name" value="OMPR_PHOB"/>
    <property type="match status" value="1"/>
</dbReference>
<dbReference type="GO" id="GO:0005737">
    <property type="term" value="C:cytoplasm"/>
    <property type="evidence" value="ECO:0007669"/>
    <property type="project" value="TreeGrafter"/>
</dbReference>
<dbReference type="Gene3D" id="1.10.10.10">
    <property type="entry name" value="Winged helix-like DNA-binding domain superfamily/Winged helix DNA-binding domain"/>
    <property type="match status" value="1"/>
</dbReference>
<feature type="domain" description="OmpR/PhoB-type" evidence="5">
    <location>
        <begin position="4"/>
        <end position="102"/>
    </location>
</feature>
<organism evidence="6 7">
    <name type="scientific">Hydrocarboniphaga daqingensis</name>
    <dbReference type="NCBI Taxonomy" id="490188"/>
    <lineage>
        <taxon>Bacteria</taxon>
        <taxon>Pseudomonadati</taxon>
        <taxon>Pseudomonadota</taxon>
        <taxon>Gammaproteobacteria</taxon>
        <taxon>Nevskiales</taxon>
        <taxon>Nevskiaceae</taxon>
        <taxon>Hydrocarboniphaga</taxon>
    </lineage>
</organism>
<evidence type="ECO:0000259" key="5">
    <source>
        <dbReference type="PROSITE" id="PS51755"/>
    </source>
</evidence>
<dbReference type="GO" id="GO:0005524">
    <property type="term" value="F:ATP binding"/>
    <property type="evidence" value="ECO:0007669"/>
    <property type="project" value="UniProtKB-KW"/>
</dbReference>
<name>A0A1M5NDP4_9GAMM</name>
<feature type="DNA-binding region" description="OmpR/PhoB-type" evidence="4">
    <location>
        <begin position="4"/>
        <end position="102"/>
    </location>
</feature>
<dbReference type="SUPFAM" id="SSF52540">
    <property type="entry name" value="P-loop containing nucleoside triphosphate hydrolases"/>
    <property type="match status" value="1"/>
</dbReference>
<protein>
    <submittedName>
        <fullName evidence="6">Transcriptional regulatory protein, C terminal</fullName>
    </submittedName>
</protein>
<dbReference type="Pfam" id="PF13191">
    <property type="entry name" value="AAA_16"/>
    <property type="match status" value="1"/>
</dbReference>
<evidence type="ECO:0000256" key="1">
    <source>
        <dbReference type="ARBA" id="ARBA00022741"/>
    </source>
</evidence>
<keyword evidence="1" id="KW-0547">Nucleotide-binding</keyword>
<reference evidence="6 7" key="1">
    <citation type="submission" date="2016-11" db="EMBL/GenBank/DDBJ databases">
        <authorList>
            <person name="Jaros S."/>
            <person name="Januszkiewicz K."/>
            <person name="Wedrychowicz H."/>
        </authorList>
    </citation>
    <scope>NUCLEOTIDE SEQUENCE [LARGE SCALE GENOMIC DNA]</scope>
    <source>
        <strain evidence="6 7">CGMCC 1.7049</strain>
    </source>
</reference>
<dbReference type="RefSeq" id="WP_072896598.1">
    <property type="nucleotide sequence ID" value="NZ_FQWZ01000003.1"/>
</dbReference>
<evidence type="ECO:0000256" key="2">
    <source>
        <dbReference type="ARBA" id="ARBA00022840"/>
    </source>
</evidence>
<dbReference type="Proteomes" id="UP000199758">
    <property type="component" value="Unassembled WGS sequence"/>
</dbReference>
<dbReference type="SMART" id="SM00862">
    <property type="entry name" value="Trans_reg_C"/>
    <property type="match status" value="1"/>
</dbReference>
<dbReference type="Gene3D" id="1.25.40.10">
    <property type="entry name" value="Tetratricopeptide repeat domain"/>
    <property type="match status" value="1"/>
</dbReference>
<dbReference type="PANTHER" id="PTHR16305:SF28">
    <property type="entry name" value="GUANYLATE CYCLASE DOMAIN-CONTAINING PROTEIN"/>
    <property type="match status" value="1"/>
</dbReference>
<evidence type="ECO:0000256" key="3">
    <source>
        <dbReference type="ARBA" id="ARBA00023125"/>
    </source>
</evidence>
<dbReference type="EMBL" id="FQWZ01000003">
    <property type="protein sequence ID" value="SHG87694.1"/>
    <property type="molecule type" value="Genomic_DNA"/>
</dbReference>
<dbReference type="AlphaFoldDB" id="A0A1M5NDP4"/>
<keyword evidence="7" id="KW-1185">Reference proteome</keyword>
<proteinExistence type="predicted"/>
<dbReference type="GO" id="GO:0004016">
    <property type="term" value="F:adenylate cyclase activity"/>
    <property type="evidence" value="ECO:0007669"/>
    <property type="project" value="TreeGrafter"/>
</dbReference>
<keyword evidence="2" id="KW-0067">ATP-binding</keyword>
<dbReference type="SUPFAM" id="SSF48452">
    <property type="entry name" value="TPR-like"/>
    <property type="match status" value="1"/>
</dbReference>
<dbReference type="CDD" id="cd00383">
    <property type="entry name" value="trans_reg_C"/>
    <property type="match status" value="1"/>
</dbReference>
<dbReference type="InterPro" id="IPR001867">
    <property type="entry name" value="OmpR/PhoB-type_DNA-bd"/>
</dbReference>
<dbReference type="Pfam" id="PF00486">
    <property type="entry name" value="Trans_reg_C"/>
    <property type="match status" value="1"/>
</dbReference>
<dbReference type="GO" id="GO:0006355">
    <property type="term" value="P:regulation of DNA-templated transcription"/>
    <property type="evidence" value="ECO:0007669"/>
    <property type="project" value="InterPro"/>
</dbReference>
<dbReference type="GO" id="GO:0000160">
    <property type="term" value="P:phosphorelay signal transduction system"/>
    <property type="evidence" value="ECO:0007669"/>
    <property type="project" value="InterPro"/>
</dbReference>
<dbReference type="InterPro" id="IPR027417">
    <property type="entry name" value="P-loop_NTPase"/>
</dbReference>
<dbReference type="SUPFAM" id="SSF46894">
    <property type="entry name" value="C-terminal effector domain of the bipartite response regulators"/>
    <property type="match status" value="1"/>
</dbReference>
<evidence type="ECO:0000313" key="7">
    <source>
        <dbReference type="Proteomes" id="UP000199758"/>
    </source>
</evidence>
<evidence type="ECO:0000313" key="6">
    <source>
        <dbReference type="EMBL" id="SHG87694.1"/>
    </source>
</evidence>
<keyword evidence="3 4" id="KW-0238">DNA-binding</keyword>
<dbReference type="InterPro" id="IPR041664">
    <property type="entry name" value="AAA_16"/>
</dbReference>
<gene>
    <name evidence="6" type="ORF">SAMN04488068_1803</name>
</gene>
<dbReference type="InterPro" id="IPR011990">
    <property type="entry name" value="TPR-like_helical_dom_sf"/>
</dbReference>
<dbReference type="PANTHER" id="PTHR16305">
    <property type="entry name" value="TESTICULAR SOLUBLE ADENYLYL CYCLASE"/>
    <property type="match status" value="1"/>
</dbReference>
<accession>A0A1M5NDP4</accession>
<evidence type="ECO:0000256" key="4">
    <source>
        <dbReference type="PROSITE-ProRule" id="PRU01091"/>
    </source>
</evidence>
<dbReference type="InterPro" id="IPR016032">
    <property type="entry name" value="Sig_transdc_resp-reg_C-effctor"/>
</dbReference>
<sequence>MSDVHPIRFGPFRLLSRHGPLLRDDREIKLQPKALAVLWKLASQPGELVTRTALLDAVWPGAVVVDDVLSYQVKALRQAIEDDPRNPRYILTAHRVGFRLVIPSAAAPPTASSSLIGRDAELQFLRDHHELASQGQRQFVFLCGEAGMGKTMLLDALQLSLRNDAPATRILRGHCLEEMGESEAYRPMFDALESGARNADGDQWIEQLRRSAPSWLRQLPRVLPPDELEHLQRLTAGVPPEQLRRELAEALEAYAAEYPLVLIIEDLHWSDASTVALLGLLAQRDQAARLLVICSCRPVETILNQHPTRALQLGLTARGRAQTLFVEPLLPDDGRRLIERRLAGVTAEQTEEILRRSSGHPLFLVQLTDYLQSQMAAPAGTALLDNAVPPRLRELIELQLSQLTVNEQLLLEVAAIAGQDFAAAAIAAGSGVAIETVEETLESLALRRRFISENGLAIWPDGTVSGRFQFRHALYGQVLRQRLGQSRCARVHRRLAERLERAYSGRAADIATDLAYHYDAGGIAAKAAEWRVQTAQNALARVAPHEVREQVARGLALLEPLAPDLHRHRVELSLRVIGRYGLWMERGYRAGATDEFSDRIDALIDLVGDDPIQIMAVTVQWTSRHFNLEFERAIAFCERVRELGCRTGNVSLQCAGLGWAAHSLNCLGQHDKADRYAADGYRLALATDRLQPGISADAQTSALGVYALTRWYMGFPEQALAAANLTCEIAERSASPYLRSMTICASRGVVLELIGDYVQLKALTTDLLEQARRYGHRECQRWASVLLGIAQVRTGDPKTGLQTLQDVLDEMRRHDVVIQVPMGLVNVARAWSALGEPARALQTAEQALALIRERGQRPWEPETLRTIGELKLKLQPRAIAAAAASIEEALALARARQSLSLELRAATSLARLRQRQGRTDEALALVEPVLARFTEGLDLPDQREASALISAMRR</sequence>
<dbReference type="InterPro" id="IPR036388">
    <property type="entry name" value="WH-like_DNA-bd_sf"/>
</dbReference>